<dbReference type="PANTHER" id="PTHR35807">
    <property type="entry name" value="TRANSCRIPTIONAL REGULATOR REDD-RELATED"/>
    <property type="match status" value="1"/>
</dbReference>
<proteinExistence type="predicted"/>
<dbReference type="Proteomes" id="UP000002970">
    <property type="component" value="Unassembled WGS sequence"/>
</dbReference>
<reference evidence="3 4" key="1">
    <citation type="submission" date="2010-12" db="EMBL/GenBank/DDBJ databases">
        <title>The Genome Sequence of Clostridium symbiosum strain WAL-14163.</title>
        <authorList>
            <person name="Earl A."/>
            <person name="Ward D."/>
            <person name="Feldgarden M."/>
            <person name="Gevers D."/>
            <person name="Finegold S.M."/>
            <person name="Summanen P.H."/>
            <person name="Molitoris D.R."/>
            <person name="Vaisanen M.L."/>
            <person name="Daigneault M."/>
            <person name="Young S.K."/>
            <person name="Zeng Q."/>
            <person name="Gargeya S."/>
            <person name="Fitzgerald M."/>
            <person name="Haas B."/>
            <person name="Abouelleil A."/>
            <person name="Alvarado L."/>
            <person name="Arachchi H.M."/>
            <person name="Berlin A."/>
            <person name="Brown A."/>
            <person name="Chapman S.B."/>
            <person name="Chen Z."/>
            <person name="Dunbar C."/>
            <person name="Freedman E."/>
            <person name="Gearin G."/>
            <person name="Gellesch M."/>
            <person name="Goldberg J."/>
            <person name="Griggs A."/>
            <person name="Gujja S."/>
            <person name="Heilman E."/>
            <person name="Heiman D."/>
            <person name="Howarth C."/>
            <person name="Larson L."/>
            <person name="Lui A."/>
            <person name="MacDonald P.J.P."/>
            <person name="Mehta T."/>
            <person name="Montmayeur A."/>
            <person name="Murphy C."/>
            <person name="Neiman D."/>
            <person name="Pearson M."/>
            <person name="Priest M."/>
            <person name="Roberts A."/>
            <person name="Saif S."/>
            <person name="Shea T."/>
            <person name="Shenoy N."/>
            <person name="Sisk P."/>
            <person name="Stolte C."/>
            <person name="Sykes S."/>
            <person name="White J."/>
            <person name="Yandava C."/>
            <person name="Nusbaum C."/>
            <person name="Birren B."/>
        </authorList>
    </citation>
    <scope>NUCLEOTIDE SEQUENCE [LARGE SCALE GENOMIC DNA]</scope>
    <source>
        <strain evidence="3 4">WAL-14163</strain>
    </source>
</reference>
<dbReference type="AlphaFoldDB" id="E7GHU6"/>
<evidence type="ECO:0000313" key="3">
    <source>
        <dbReference type="EMBL" id="EGA95639.1"/>
    </source>
</evidence>
<evidence type="ECO:0000313" key="4">
    <source>
        <dbReference type="Proteomes" id="UP000002970"/>
    </source>
</evidence>
<dbReference type="InterPro" id="IPR051677">
    <property type="entry name" value="AfsR-DnrI-RedD_regulator"/>
</dbReference>
<keyword evidence="1" id="KW-0802">TPR repeat</keyword>
<dbReference type="Pfam" id="PF03704">
    <property type="entry name" value="BTAD"/>
    <property type="match status" value="1"/>
</dbReference>
<sequence length="423" mass="48927">MEEQIYSPGMQEILSVNMFSGFSMTYAGKKIAFSRSSNMKFIQLLLLLFLHADQGISKKELIDTLYSWNAGVNPNKNLNNVIYRLKKQLVLAGLPEEEYVVLESGMCRWSSSFPVETDAVRFTECISMAKESAGAGRIGFLRTAERLYTGELLPEFSTELWVIERNLQLKGMYQQAVVELGEYLRQAGEYQEELRLYRKAGKLYPFDKWQIQEIDCLMLLKEYKEAYDVYRNTAKLYCEELGVPPGPEMVSRLRRIESQIKNPVGNFEDLKENFREQKNTGAYYCLYPSFLDSCQLLARVAERSGRSIFLMLLNLTERMGKEITDSEKLETQMEILKEVIRSSFRRGDLFTTYSKSQYMIILVGTEKENCNKAFTRCLDRWKQTEGAKGELSYSVESLVKMLNPELSQEGETPDWKRDSGINR</sequence>
<dbReference type="eggNOG" id="COG3629">
    <property type="taxonomic scope" value="Bacteria"/>
</dbReference>
<dbReference type="STRING" id="1512.GCA_900049235_00537"/>
<dbReference type="RefSeq" id="WP_003497939.1">
    <property type="nucleotide sequence ID" value="NZ_GL834305.1"/>
</dbReference>
<feature type="domain" description="Bacterial transcriptional activator" evidence="2">
    <location>
        <begin position="117"/>
        <end position="257"/>
    </location>
</feature>
<dbReference type="Gene3D" id="1.10.10.10">
    <property type="entry name" value="Winged helix-like DNA-binding domain superfamily/Winged helix DNA-binding domain"/>
    <property type="match status" value="1"/>
</dbReference>
<dbReference type="SUPFAM" id="SSF48452">
    <property type="entry name" value="TPR-like"/>
    <property type="match status" value="1"/>
</dbReference>
<feature type="repeat" description="TPR" evidence="1">
    <location>
        <begin position="174"/>
        <end position="207"/>
    </location>
</feature>
<organism evidence="3 4">
    <name type="scientific">Clostridium symbiosum (strain WAL-14163)</name>
    <dbReference type="NCBI Taxonomy" id="742740"/>
    <lineage>
        <taxon>Bacteria</taxon>
        <taxon>Bacillati</taxon>
        <taxon>Bacillota</taxon>
        <taxon>Clostridia</taxon>
        <taxon>Lachnospirales</taxon>
        <taxon>Lachnospiraceae</taxon>
        <taxon>Otoolea</taxon>
    </lineage>
</organism>
<evidence type="ECO:0000256" key="1">
    <source>
        <dbReference type="PROSITE-ProRule" id="PRU00339"/>
    </source>
</evidence>
<dbReference type="PROSITE" id="PS50005">
    <property type="entry name" value="TPR"/>
    <property type="match status" value="1"/>
</dbReference>
<dbReference type="InterPro" id="IPR005158">
    <property type="entry name" value="BTAD"/>
</dbReference>
<name>E7GHU6_CLOS6</name>
<gene>
    <name evidence="3" type="ORF">HMPREF9474_00489</name>
</gene>
<evidence type="ECO:0000259" key="2">
    <source>
        <dbReference type="SMART" id="SM01043"/>
    </source>
</evidence>
<dbReference type="GO" id="GO:0003677">
    <property type="term" value="F:DNA binding"/>
    <property type="evidence" value="ECO:0007669"/>
    <property type="project" value="InterPro"/>
</dbReference>
<protein>
    <recommendedName>
        <fullName evidence="2">Bacterial transcriptional activator domain-containing protein</fullName>
    </recommendedName>
</protein>
<dbReference type="EMBL" id="ADLQ01000013">
    <property type="protein sequence ID" value="EGA95639.1"/>
    <property type="molecule type" value="Genomic_DNA"/>
</dbReference>
<dbReference type="SUPFAM" id="SSF46894">
    <property type="entry name" value="C-terminal effector domain of the bipartite response regulators"/>
    <property type="match status" value="1"/>
</dbReference>
<comment type="caution">
    <text evidence="3">The sequence shown here is derived from an EMBL/GenBank/DDBJ whole genome shotgun (WGS) entry which is preliminary data.</text>
</comment>
<accession>E7GHU6</accession>
<dbReference type="GO" id="GO:0006355">
    <property type="term" value="P:regulation of DNA-templated transcription"/>
    <property type="evidence" value="ECO:0007669"/>
    <property type="project" value="InterPro"/>
</dbReference>
<dbReference type="SMART" id="SM01043">
    <property type="entry name" value="BTAD"/>
    <property type="match status" value="1"/>
</dbReference>
<dbReference type="InterPro" id="IPR016032">
    <property type="entry name" value="Sig_transdc_resp-reg_C-effctor"/>
</dbReference>
<dbReference type="InterPro" id="IPR019734">
    <property type="entry name" value="TPR_rpt"/>
</dbReference>
<dbReference type="InterPro" id="IPR036388">
    <property type="entry name" value="WH-like_DNA-bd_sf"/>
</dbReference>
<dbReference type="InterPro" id="IPR011990">
    <property type="entry name" value="TPR-like_helical_dom_sf"/>
</dbReference>
<keyword evidence="4" id="KW-1185">Reference proteome</keyword>
<dbReference type="Gene3D" id="1.25.40.10">
    <property type="entry name" value="Tetratricopeptide repeat domain"/>
    <property type="match status" value="1"/>
</dbReference>
<dbReference type="HOGENOM" id="CLU_054920_0_0_9"/>